<evidence type="ECO:0000313" key="4">
    <source>
        <dbReference type="EMBL" id="KCZ71559.1"/>
    </source>
</evidence>
<dbReference type="Proteomes" id="UP000027153">
    <property type="component" value="Unassembled WGS sequence"/>
</dbReference>
<dbReference type="PANTHER" id="PTHR10566">
    <property type="entry name" value="CHAPERONE-ACTIVITY OF BC1 COMPLEX CABC1 -RELATED"/>
    <property type="match status" value="1"/>
</dbReference>
<keyword evidence="2" id="KW-1133">Transmembrane helix</keyword>
<comment type="caution">
    <text evidence="4">The sequence shown here is derived from an EMBL/GenBank/DDBJ whole genome shotgun (WGS) entry which is preliminary data.</text>
</comment>
<dbReference type="Gene3D" id="1.10.510.10">
    <property type="entry name" value="Transferase(Phosphotransferase) domain 1"/>
    <property type="match status" value="1"/>
</dbReference>
<dbReference type="PANTHER" id="PTHR10566:SF113">
    <property type="entry name" value="PROTEIN ACTIVITY OF BC1 COMPLEX KINASE 7, CHLOROPLASTIC"/>
    <property type="match status" value="1"/>
</dbReference>
<comment type="similarity">
    <text evidence="1">Belongs to the protein kinase superfamily. ADCK protein kinase family.</text>
</comment>
<accession>A0A062V707</accession>
<dbReference type="GO" id="GO:0004672">
    <property type="term" value="F:protein kinase activity"/>
    <property type="evidence" value="ECO:0007669"/>
    <property type="project" value="InterPro"/>
</dbReference>
<dbReference type="InterPro" id="IPR050154">
    <property type="entry name" value="UbiB_kinase"/>
</dbReference>
<dbReference type="AlphaFoldDB" id="A0A062V707"/>
<dbReference type="CDD" id="cd05121">
    <property type="entry name" value="ABC1_ADCK3-like"/>
    <property type="match status" value="1"/>
</dbReference>
<reference evidence="4 5" key="1">
    <citation type="journal article" date="2013" name="Nature">
        <title>Anaerobic oxidation of methane coupled to nitrate reduction in a novel archaeal lineage.</title>
        <authorList>
            <person name="Haroon M.F."/>
            <person name="Hu S."/>
            <person name="Shi Y."/>
            <person name="Imelfort M."/>
            <person name="Keller J."/>
            <person name="Hugenholtz P."/>
            <person name="Yuan Z."/>
            <person name="Tyson G.W."/>
        </authorList>
    </citation>
    <scope>NUCLEOTIDE SEQUENCE [LARGE SCALE GENOMIC DNA]</scope>
    <source>
        <strain evidence="4 5">ANME-2d</strain>
    </source>
</reference>
<evidence type="ECO:0000313" key="5">
    <source>
        <dbReference type="Proteomes" id="UP000027153"/>
    </source>
</evidence>
<gene>
    <name evidence="4" type="ORF">ANME2D_02294</name>
</gene>
<proteinExistence type="inferred from homology"/>
<keyword evidence="5" id="KW-1185">Reference proteome</keyword>
<evidence type="ECO:0000256" key="2">
    <source>
        <dbReference type="SAM" id="Phobius"/>
    </source>
</evidence>
<dbReference type="PROSITE" id="PS50011">
    <property type="entry name" value="PROTEIN_KINASE_DOM"/>
    <property type="match status" value="1"/>
</dbReference>
<keyword evidence="4" id="KW-0560">Oxidoreductase</keyword>
<dbReference type="EC" id="1.14.13.-" evidence="4"/>
<dbReference type="EMBL" id="JMIY01000005">
    <property type="protein sequence ID" value="KCZ71559.1"/>
    <property type="molecule type" value="Genomic_DNA"/>
</dbReference>
<dbReference type="RefSeq" id="WP_157834075.1">
    <property type="nucleotide sequence ID" value="NZ_JMIY01000005.1"/>
</dbReference>
<dbReference type="InterPro" id="IPR004147">
    <property type="entry name" value="ABC1_dom"/>
</dbReference>
<feature type="domain" description="Protein kinase" evidence="3">
    <location>
        <begin position="108"/>
        <end position="459"/>
    </location>
</feature>
<dbReference type="InterPro" id="IPR000719">
    <property type="entry name" value="Prot_kinase_dom"/>
</dbReference>
<organism evidence="4 5">
    <name type="scientific">Candidatus Methanoperedens nitratireducens</name>
    <dbReference type="NCBI Taxonomy" id="1392998"/>
    <lineage>
        <taxon>Archaea</taxon>
        <taxon>Methanobacteriati</taxon>
        <taxon>Methanobacteriota</taxon>
        <taxon>Stenosarchaea group</taxon>
        <taxon>Methanomicrobia</taxon>
        <taxon>Methanosarcinales</taxon>
        <taxon>ANME-2 cluster</taxon>
        <taxon>Candidatus Methanoperedentaceae</taxon>
        <taxon>Candidatus Methanoperedens</taxon>
    </lineage>
</organism>
<evidence type="ECO:0000259" key="3">
    <source>
        <dbReference type="PROSITE" id="PS50011"/>
    </source>
</evidence>
<keyword evidence="4" id="KW-0418">Kinase</keyword>
<keyword evidence="2" id="KW-0472">Membrane</keyword>
<keyword evidence="2" id="KW-0812">Transmembrane</keyword>
<dbReference type="SUPFAM" id="SSF56112">
    <property type="entry name" value="Protein kinase-like (PK-like)"/>
    <property type="match status" value="1"/>
</dbReference>
<name>A0A062V707_9EURY</name>
<dbReference type="PATRIC" id="fig|1392998.3.peg.2287"/>
<dbReference type="OrthoDB" id="8087at2157"/>
<sequence length="560" mass="64185">MHLLDKEYAYVRRYREIVNVLIRHGFGYLVDRFGLRPSRLRERITRPKPFKEQLFLLSEAERLRLALEELGTTFIKLGQILSTRYDLLPEEYIKELTKLQDRIPPFDYSEVRKVVEREFGISIEGIFVSFDPVPLAAASIGQVHRARLLEGDEVIVKVMRPGIEKIIEIDLSILMSMARFAEKHIKETKALNVIGSVEEFSRIIRQELDYIHEAQNADRFYLNFAGSTTVRIPRIYWKYTTKHVLTMEFLEGIKILDFTQLDAAGLDRKIISTNLANAYLKMIFEDGFYHADPHPGNILVSKEGAIIFLDFGMAGHIDHVLRENLVNIMIAIERDDIDLLIDSIVEMGLISDVAAENSMLRVHIEDLINRYYDIRVRFIDPTAFLRDLISVITKSGGRIPTNVMLLSKALSIADEINRKLNPDYNFAEYLEPYINRIIEERTRLSHIASETAKTAWDFIRLLRSLPRRASHILSKAEKGTLRIELEHQGLETAIEELDIVSNRLSVSLIISALIVGSSLIIQSNIAPRLWEIPLFGILGFLIAGFLGMGLVISILRSGKW</sequence>
<dbReference type="Pfam" id="PF03109">
    <property type="entry name" value="ABC1"/>
    <property type="match status" value="1"/>
</dbReference>
<keyword evidence="4" id="KW-0808">Transferase</keyword>
<dbReference type="InterPro" id="IPR011009">
    <property type="entry name" value="Kinase-like_dom_sf"/>
</dbReference>
<protein>
    <submittedName>
        <fullName evidence="4">Putative unusual protein kinase</fullName>
        <ecNumber evidence="4">1.14.13.-</ecNumber>
    </submittedName>
</protein>
<dbReference type="GO" id="GO:0005524">
    <property type="term" value="F:ATP binding"/>
    <property type="evidence" value="ECO:0007669"/>
    <property type="project" value="InterPro"/>
</dbReference>
<dbReference type="GO" id="GO:0016491">
    <property type="term" value="F:oxidoreductase activity"/>
    <property type="evidence" value="ECO:0007669"/>
    <property type="project" value="UniProtKB-KW"/>
</dbReference>
<evidence type="ECO:0000256" key="1">
    <source>
        <dbReference type="ARBA" id="ARBA00009670"/>
    </source>
</evidence>
<feature type="transmembrane region" description="Helical" evidence="2">
    <location>
        <begin position="504"/>
        <end position="521"/>
    </location>
</feature>
<feature type="transmembrane region" description="Helical" evidence="2">
    <location>
        <begin position="533"/>
        <end position="555"/>
    </location>
</feature>